<name>A0A3M7QKF2_BRAPC</name>
<proteinExistence type="predicted"/>
<dbReference type="EMBL" id="REGN01005865">
    <property type="protein sequence ID" value="RNA11752.1"/>
    <property type="molecule type" value="Genomic_DNA"/>
</dbReference>
<accession>A0A3M7QKF2</accession>
<comment type="caution">
    <text evidence="1">The sequence shown here is derived from an EMBL/GenBank/DDBJ whole genome shotgun (WGS) entry which is preliminary data.</text>
</comment>
<organism evidence="1 2">
    <name type="scientific">Brachionus plicatilis</name>
    <name type="common">Marine rotifer</name>
    <name type="synonym">Brachionus muelleri</name>
    <dbReference type="NCBI Taxonomy" id="10195"/>
    <lineage>
        <taxon>Eukaryota</taxon>
        <taxon>Metazoa</taxon>
        <taxon>Spiralia</taxon>
        <taxon>Gnathifera</taxon>
        <taxon>Rotifera</taxon>
        <taxon>Eurotatoria</taxon>
        <taxon>Monogononta</taxon>
        <taxon>Pseudotrocha</taxon>
        <taxon>Ploima</taxon>
        <taxon>Brachionidae</taxon>
        <taxon>Brachionus</taxon>
    </lineage>
</organism>
<reference evidence="1 2" key="1">
    <citation type="journal article" date="2018" name="Sci. Rep.">
        <title>Genomic signatures of local adaptation to the degree of environmental predictability in rotifers.</title>
        <authorList>
            <person name="Franch-Gras L."/>
            <person name="Hahn C."/>
            <person name="Garcia-Roger E.M."/>
            <person name="Carmona M.J."/>
            <person name="Serra M."/>
            <person name="Gomez A."/>
        </authorList>
    </citation>
    <scope>NUCLEOTIDE SEQUENCE [LARGE SCALE GENOMIC DNA]</scope>
    <source>
        <strain evidence="1">HYR1</strain>
    </source>
</reference>
<dbReference type="Proteomes" id="UP000276133">
    <property type="component" value="Unassembled WGS sequence"/>
</dbReference>
<evidence type="ECO:0000313" key="2">
    <source>
        <dbReference type="Proteomes" id="UP000276133"/>
    </source>
</evidence>
<dbReference type="AlphaFoldDB" id="A0A3M7QKF2"/>
<keyword evidence="2" id="KW-1185">Reference proteome</keyword>
<sequence>MSDLLSYIYRKLEKENKNSAINLDFSKEEKFDDKFRSYIYEKLEDYYKGRNKNIEEITDQIEEIFQPSKRQLLTIFDLNPTKQDSDLDEAILKAFSKSYSKPKKAELSIFIEGKLEDKYLLNTGNQAQNFEIFQELANEKIVLSPNGILLGEEKDELLVIEAFKKKKNLIILDTKLKNKLKKLLMRKIFDFSKKNFTIPVNPRIVRLDREEQILPDY</sequence>
<gene>
    <name evidence="1" type="ORF">BpHYR1_042596</name>
</gene>
<evidence type="ECO:0000313" key="1">
    <source>
        <dbReference type="EMBL" id="RNA11752.1"/>
    </source>
</evidence>
<protein>
    <submittedName>
        <fullName evidence="1">Uncharacterized protein</fullName>
    </submittedName>
</protein>